<comment type="caution">
    <text evidence="2">The sequence shown here is derived from an EMBL/GenBank/DDBJ whole genome shotgun (WGS) entry which is preliminary data.</text>
</comment>
<reference evidence="2 3" key="1">
    <citation type="submission" date="2024-03" db="EMBL/GenBank/DDBJ databases">
        <title>Community enrichment and isolation of bacterial strains for fucoidan degradation.</title>
        <authorList>
            <person name="Sichert A."/>
        </authorList>
    </citation>
    <scope>NUCLEOTIDE SEQUENCE [LARGE SCALE GENOMIC DNA]</scope>
    <source>
        <strain evidence="2 3">AS62</strain>
    </source>
</reference>
<accession>A0ABU9T7U3</accession>
<name>A0ABU9T7U3_9HYPH</name>
<evidence type="ECO:0000313" key="3">
    <source>
        <dbReference type="Proteomes" id="UP001477870"/>
    </source>
</evidence>
<feature type="transmembrane region" description="Helical" evidence="1">
    <location>
        <begin position="12"/>
        <end position="31"/>
    </location>
</feature>
<evidence type="ECO:0000256" key="1">
    <source>
        <dbReference type="SAM" id="Phobius"/>
    </source>
</evidence>
<dbReference type="RefSeq" id="WP_018689068.1">
    <property type="nucleotide sequence ID" value="NZ_JBBMQO010000005.1"/>
</dbReference>
<keyword evidence="3" id="KW-1185">Reference proteome</keyword>
<gene>
    <name evidence="2" type="ORF">WNY59_09665</name>
</gene>
<dbReference type="EMBL" id="JBBMQO010000005">
    <property type="protein sequence ID" value="MEM5501854.1"/>
    <property type="molecule type" value="Genomic_DNA"/>
</dbReference>
<keyword evidence="1" id="KW-0472">Membrane</keyword>
<keyword evidence="1" id="KW-0812">Transmembrane</keyword>
<keyword evidence="1" id="KW-1133">Transmembrane helix</keyword>
<evidence type="ECO:0000313" key="2">
    <source>
        <dbReference type="EMBL" id="MEM5501854.1"/>
    </source>
</evidence>
<proteinExistence type="predicted"/>
<sequence>MQLPEWTKPALLGAGAGAIALAVIGFNWGGWMTNSSAVEMSNEQSTAAMVAALTPYCIQMSKDDPKSFSVLAELKEASSYKRRGIVEQAGWATPLGAEEPDRDLAEACQTALEIDA</sequence>
<dbReference type="Proteomes" id="UP001477870">
    <property type="component" value="Unassembled WGS sequence"/>
</dbReference>
<protein>
    <submittedName>
        <fullName evidence="2">Uncharacterized protein</fullName>
    </submittedName>
</protein>
<organism evidence="2 3">
    <name type="scientific">Ahrensia kielensis</name>
    <dbReference type="NCBI Taxonomy" id="76980"/>
    <lineage>
        <taxon>Bacteria</taxon>
        <taxon>Pseudomonadati</taxon>
        <taxon>Pseudomonadota</taxon>
        <taxon>Alphaproteobacteria</taxon>
        <taxon>Hyphomicrobiales</taxon>
        <taxon>Ahrensiaceae</taxon>
        <taxon>Ahrensia</taxon>
    </lineage>
</organism>